<dbReference type="RefSeq" id="WP_323575887.1">
    <property type="nucleotide sequence ID" value="NZ_JAYGJQ010000001.1"/>
</dbReference>
<keyword evidence="1" id="KW-0732">Signal</keyword>
<keyword evidence="3" id="KW-1185">Reference proteome</keyword>
<accession>A0ABU5VV12</accession>
<gene>
    <name evidence="2" type="ORF">SHI21_08325</name>
</gene>
<feature type="chain" id="PRO_5045136643" evidence="1">
    <location>
        <begin position="20"/>
        <end position="109"/>
    </location>
</feature>
<reference evidence="2 3" key="1">
    <citation type="submission" date="2023-11" db="EMBL/GenBank/DDBJ databases">
        <title>A Novel Polar Bacteriovorax (B. antarcticus) Isolated from the Biocrust in Antarctica.</title>
        <authorList>
            <person name="Mun W."/>
            <person name="Choi S.Y."/>
            <person name="Mitchell R.J."/>
        </authorList>
    </citation>
    <scope>NUCLEOTIDE SEQUENCE [LARGE SCALE GENOMIC DNA]</scope>
    <source>
        <strain evidence="2 3">PP10</strain>
    </source>
</reference>
<name>A0ABU5VV12_9BACT</name>
<dbReference type="EMBL" id="JAYGJQ010000001">
    <property type="protein sequence ID" value="MEA9356204.1"/>
    <property type="molecule type" value="Genomic_DNA"/>
</dbReference>
<evidence type="ECO:0000256" key="1">
    <source>
        <dbReference type="SAM" id="SignalP"/>
    </source>
</evidence>
<feature type="signal peptide" evidence="1">
    <location>
        <begin position="1"/>
        <end position="19"/>
    </location>
</feature>
<evidence type="ECO:0000313" key="3">
    <source>
        <dbReference type="Proteomes" id="UP001302274"/>
    </source>
</evidence>
<dbReference type="Proteomes" id="UP001302274">
    <property type="component" value="Unassembled WGS sequence"/>
</dbReference>
<comment type="caution">
    <text evidence="2">The sequence shown here is derived from an EMBL/GenBank/DDBJ whole genome shotgun (WGS) entry which is preliminary data.</text>
</comment>
<proteinExistence type="predicted"/>
<evidence type="ECO:0000313" key="2">
    <source>
        <dbReference type="EMBL" id="MEA9356204.1"/>
    </source>
</evidence>
<organism evidence="2 3">
    <name type="scientific">Bacteriovorax antarcticus</name>
    <dbReference type="NCBI Taxonomy" id="3088717"/>
    <lineage>
        <taxon>Bacteria</taxon>
        <taxon>Pseudomonadati</taxon>
        <taxon>Bdellovibrionota</taxon>
        <taxon>Bacteriovoracia</taxon>
        <taxon>Bacteriovoracales</taxon>
        <taxon>Bacteriovoracaceae</taxon>
        <taxon>Bacteriovorax</taxon>
    </lineage>
</organism>
<protein>
    <submittedName>
        <fullName evidence="2">Uncharacterized protein</fullName>
    </submittedName>
</protein>
<sequence length="109" mass="11881">MKSLIAGLVLTLSVSAAHATDWGLFTLQVTVAQTIAVVVQQTFYATTRVSSDRNAYAKQIQNDVQDYNQVGYVSPMLAERIAFVQSVNSELSEQESVDVLLIASESILN</sequence>